<accession>A0ABP5DCP0</accession>
<reference evidence="4" key="1">
    <citation type="journal article" date="2019" name="Int. J. Syst. Evol. Microbiol.">
        <title>The Global Catalogue of Microorganisms (GCM) 10K type strain sequencing project: providing services to taxonomists for standard genome sequencing and annotation.</title>
        <authorList>
            <consortium name="The Broad Institute Genomics Platform"/>
            <consortium name="The Broad Institute Genome Sequencing Center for Infectious Disease"/>
            <person name="Wu L."/>
            <person name="Ma J."/>
        </authorList>
    </citation>
    <scope>NUCLEOTIDE SEQUENCE [LARGE SCALE GENOMIC DNA]</scope>
    <source>
        <strain evidence="4">JCM 14545</strain>
    </source>
</reference>
<evidence type="ECO:0000256" key="2">
    <source>
        <dbReference type="ARBA" id="ARBA00049106"/>
    </source>
</evidence>
<dbReference type="SUPFAM" id="SSF50475">
    <property type="entry name" value="FMN-binding split barrel"/>
    <property type="match status" value="1"/>
</dbReference>
<dbReference type="EMBL" id="BAAANN010000029">
    <property type="protein sequence ID" value="GAA1977902.1"/>
    <property type="molecule type" value="Genomic_DNA"/>
</dbReference>
<dbReference type="NCBIfam" id="TIGR00026">
    <property type="entry name" value="hi_GC_TIGR00026"/>
    <property type="match status" value="1"/>
</dbReference>
<organism evidence="3 4">
    <name type="scientific">Amycolatopsis minnesotensis</name>
    <dbReference type="NCBI Taxonomy" id="337894"/>
    <lineage>
        <taxon>Bacteria</taxon>
        <taxon>Bacillati</taxon>
        <taxon>Actinomycetota</taxon>
        <taxon>Actinomycetes</taxon>
        <taxon>Pseudonocardiales</taxon>
        <taxon>Pseudonocardiaceae</taxon>
        <taxon>Amycolatopsis</taxon>
    </lineage>
</organism>
<comment type="caution">
    <text evidence="3">The sequence shown here is derived from an EMBL/GenBank/DDBJ whole genome shotgun (WGS) entry which is preliminary data.</text>
</comment>
<comment type="similarity">
    <text evidence="1">Belongs to the F420H(2)-dependent quinone reductase family.</text>
</comment>
<name>A0ABP5DCP0_9PSEU</name>
<dbReference type="Proteomes" id="UP001501116">
    <property type="component" value="Unassembled WGS sequence"/>
</dbReference>
<evidence type="ECO:0000313" key="4">
    <source>
        <dbReference type="Proteomes" id="UP001501116"/>
    </source>
</evidence>
<dbReference type="PANTHER" id="PTHR39428:SF1">
    <property type="entry name" value="F420H(2)-DEPENDENT QUINONE REDUCTASE RV1261C"/>
    <property type="match status" value="1"/>
</dbReference>
<dbReference type="PANTHER" id="PTHR39428">
    <property type="entry name" value="F420H(2)-DEPENDENT QUINONE REDUCTASE RV1261C"/>
    <property type="match status" value="1"/>
</dbReference>
<evidence type="ECO:0000313" key="3">
    <source>
        <dbReference type="EMBL" id="GAA1977902.1"/>
    </source>
</evidence>
<dbReference type="Gene3D" id="2.30.110.10">
    <property type="entry name" value="Electron Transport, Fmn-binding Protein, Chain A"/>
    <property type="match status" value="1"/>
</dbReference>
<dbReference type="InterPro" id="IPR004378">
    <property type="entry name" value="F420H2_quin_Rdtase"/>
</dbReference>
<gene>
    <name evidence="3" type="ORF">GCM10009754_62250</name>
</gene>
<protein>
    <submittedName>
        <fullName evidence="3">Nitroreductase/quinone reductase family protein</fullName>
    </submittedName>
</protein>
<dbReference type="Pfam" id="PF04075">
    <property type="entry name" value="F420H2_quin_red"/>
    <property type="match status" value="1"/>
</dbReference>
<comment type="catalytic activity">
    <reaction evidence="2">
        <text>oxidized coenzyme F420-(gamma-L-Glu)(n) + a quinol + H(+) = reduced coenzyme F420-(gamma-L-Glu)(n) + a quinone</text>
        <dbReference type="Rhea" id="RHEA:39663"/>
        <dbReference type="Rhea" id="RHEA-COMP:12939"/>
        <dbReference type="Rhea" id="RHEA-COMP:14378"/>
        <dbReference type="ChEBI" id="CHEBI:15378"/>
        <dbReference type="ChEBI" id="CHEBI:24646"/>
        <dbReference type="ChEBI" id="CHEBI:132124"/>
        <dbReference type="ChEBI" id="CHEBI:133980"/>
        <dbReference type="ChEBI" id="CHEBI:139511"/>
    </reaction>
</comment>
<dbReference type="InterPro" id="IPR012349">
    <property type="entry name" value="Split_barrel_FMN-bd"/>
</dbReference>
<evidence type="ECO:0000256" key="1">
    <source>
        <dbReference type="ARBA" id="ARBA00008710"/>
    </source>
</evidence>
<keyword evidence="4" id="KW-1185">Reference proteome</keyword>
<proteinExistence type="inferred from homology"/>
<sequence>MRRNPLTLLARALGTRPWLMDLAPGIVWADHRLHRLSKGRISLVALAGLPSLRVTTTGRRSGLPRSTNLLYFPYLDGFVLTGSNWGRSADPAWSHNLRAHPDAVVAVRGKEIAVVAAELKGEEYDAMWQRLLEFWPGYAMERAAAGRELPVFVLTRR</sequence>